<organism evidence="1 2">
    <name type="scientific">Candidatus Methanobinarius endosymbioticus</name>
    <dbReference type="NCBI Taxonomy" id="2006182"/>
    <lineage>
        <taxon>Archaea</taxon>
        <taxon>Methanobacteriati</taxon>
        <taxon>Methanobacteriota</taxon>
        <taxon>Methanomada group</taxon>
        <taxon>Methanobacteria</taxon>
        <taxon>Methanobacteriales</taxon>
        <taxon>Methanobacteriaceae</taxon>
        <taxon>Candidatus Methanobinarius</taxon>
    </lineage>
</organism>
<name>A0A366MA38_9EURY</name>
<accession>A0A366MA38</accession>
<protein>
    <submittedName>
        <fullName evidence="1">Uncharacterized protein</fullName>
    </submittedName>
</protein>
<dbReference type="AlphaFoldDB" id="A0A366MA38"/>
<reference evidence="1 2" key="1">
    <citation type="submission" date="2018-06" db="EMBL/GenBank/DDBJ databases">
        <title>Genomic insight into two independent archaeal endosymbiosis events.</title>
        <authorList>
            <person name="Lind A.E."/>
            <person name="Lewis W.H."/>
            <person name="Spang A."/>
            <person name="Guy L."/>
            <person name="Embley M.T."/>
            <person name="Ettema T.J.G."/>
        </authorList>
    </citation>
    <scope>NUCLEOTIDE SEQUENCE [LARGE SCALE GENOMIC DNA]</scope>
    <source>
        <strain evidence="1">NOE</strain>
    </source>
</reference>
<keyword evidence="2" id="KW-1185">Reference proteome</keyword>
<evidence type="ECO:0000313" key="1">
    <source>
        <dbReference type="EMBL" id="RBQ23056.1"/>
    </source>
</evidence>
<proteinExistence type="predicted"/>
<comment type="caution">
    <text evidence="1">The sequence shown here is derived from an EMBL/GenBank/DDBJ whole genome shotgun (WGS) entry which is preliminary data.</text>
</comment>
<sequence>MINNPTNLPYFEVSVRTPDENIQDGDIRDTNILHVLNGQVITFIR</sequence>
<dbReference type="EMBL" id="NIZT01000029">
    <property type="protein sequence ID" value="RBQ23056.1"/>
    <property type="molecule type" value="Genomic_DNA"/>
</dbReference>
<gene>
    <name evidence="1" type="ORF">ALNOE001_11790</name>
</gene>
<dbReference type="Proteomes" id="UP000253099">
    <property type="component" value="Unassembled WGS sequence"/>
</dbReference>
<evidence type="ECO:0000313" key="2">
    <source>
        <dbReference type="Proteomes" id="UP000253099"/>
    </source>
</evidence>